<keyword evidence="5 7" id="KW-1133">Transmembrane helix</keyword>
<feature type="transmembrane region" description="Helical" evidence="7">
    <location>
        <begin position="101"/>
        <end position="129"/>
    </location>
</feature>
<evidence type="ECO:0000256" key="5">
    <source>
        <dbReference type="ARBA" id="ARBA00022989"/>
    </source>
</evidence>
<dbReference type="InterPro" id="IPR022324">
    <property type="entry name" value="Bacilysin_exporter_BacE_put"/>
</dbReference>
<dbReference type="Proteomes" id="UP000255326">
    <property type="component" value="Unassembled WGS sequence"/>
</dbReference>
<evidence type="ECO:0000256" key="7">
    <source>
        <dbReference type="SAM" id="Phobius"/>
    </source>
</evidence>
<dbReference type="AlphaFoldDB" id="A0A370GR80"/>
<evidence type="ECO:0000256" key="6">
    <source>
        <dbReference type="ARBA" id="ARBA00023136"/>
    </source>
</evidence>
<dbReference type="InterPro" id="IPR020846">
    <property type="entry name" value="MFS_dom"/>
</dbReference>
<sequence length="406" mass="44087">MSLWKNRDFLLLWVGNTVSVFGNRLYMIALMWYIAEKTGSSVALGLSVLCFTIPTVIFSPIAGVLSDRNLKKQLLISTDLLNGVLMIGMSLLILAESFPLAWLYVLMILSSSVSAFFSPAISSTVPLIVPQDQLAKANSLTQMTTQMSNILGPAIGGALIAFTDMWILFLINGVSFILSALSESFIRIPILDLKNRQSKFMEQFKEGLQYIWHFGPLLHLIAVGGILINFFLAPLQVYITIICSQILQTSASTMGFIDASISIGALAGSLLILWNVFKNKTAMVIFGLSIEGIALLIAGLFLQSYFALISFAFVLGFGISLASVGISTLFQTLVPDDKRGRVGSVLTALSTFIVPIGTLFGSFIINYIAMSSILSWSGLIVALSGISLIIPFMKKAFVEKTKETAV</sequence>
<comment type="subcellular location">
    <subcellularLocation>
        <location evidence="1">Cell membrane</location>
        <topology evidence="1">Multi-pass membrane protein</topology>
    </subcellularLocation>
</comment>
<dbReference type="PANTHER" id="PTHR43266:SF2">
    <property type="entry name" value="MAJOR FACILITATOR SUPERFAMILY (MFS) PROFILE DOMAIN-CONTAINING PROTEIN"/>
    <property type="match status" value="1"/>
</dbReference>
<accession>A0A370GR80</accession>
<dbReference type="PROSITE" id="PS50850">
    <property type="entry name" value="MFS"/>
    <property type="match status" value="1"/>
</dbReference>
<feature type="transmembrane region" description="Helical" evidence="7">
    <location>
        <begin position="284"/>
        <end position="302"/>
    </location>
</feature>
<dbReference type="CDD" id="cd06173">
    <property type="entry name" value="MFS_MefA_like"/>
    <property type="match status" value="1"/>
</dbReference>
<dbReference type="Gene3D" id="1.20.1250.20">
    <property type="entry name" value="MFS general substrate transporter like domains"/>
    <property type="match status" value="1"/>
</dbReference>
<feature type="transmembrane region" description="Helical" evidence="7">
    <location>
        <begin position="308"/>
        <end position="330"/>
    </location>
</feature>
<feature type="transmembrane region" description="Helical" evidence="7">
    <location>
        <begin position="74"/>
        <end position="95"/>
    </location>
</feature>
<evidence type="ECO:0000313" key="10">
    <source>
        <dbReference type="Proteomes" id="UP000255326"/>
    </source>
</evidence>
<evidence type="ECO:0000259" key="8">
    <source>
        <dbReference type="PROSITE" id="PS50850"/>
    </source>
</evidence>
<feature type="transmembrane region" description="Helical" evidence="7">
    <location>
        <begin position="41"/>
        <end position="62"/>
    </location>
</feature>
<evidence type="ECO:0000313" key="9">
    <source>
        <dbReference type="EMBL" id="RDI45756.1"/>
    </source>
</evidence>
<dbReference type="PANTHER" id="PTHR43266">
    <property type="entry name" value="MACROLIDE-EFFLUX PROTEIN"/>
    <property type="match status" value="1"/>
</dbReference>
<dbReference type="Pfam" id="PF05977">
    <property type="entry name" value="MFS_3"/>
    <property type="match status" value="1"/>
</dbReference>
<evidence type="ECO:0000256" key="1">
    <source>
        <dbReference type="ARBA" id="ARBA00004651"/>
    </source>
</evidence>
<dbReference type="EMBL" id="QQAY01000002">
    <property type="protein sequence ID" value="RDI45756.1"/>
    <property type="molecule type" value="Genomic_DNA"/>
</dbReference>
<feature type="transmembrane region" description="Helical" evidence="7">
    <location>
        <begin position="150"/>
        <end position="169"/>
    </location>
</feature>
<protein>
    <submittedName>
        <fullName evidence="9">Putative MFS family arabinose efflux permease</fullName>
    </submittedName>
</protein>
<name>A0A370GR80_9BACI</name>
<proteinExistence type="predicted"/>
<reference evidence="9 10" key="1">
    <citation type="submission" date="2018-07" db="EMBL/GenBank/DDBJ databases">
        <title>Genomic Encyclopedia of Type Strains, Phase IV (KMG-IV): sequencing the most valuable type-strain genomes for metagenomic binning, comparative biology and taxonomic classification.</title>
        <authorList>
            <person name="Goeker M."/>
        </authorList>
    </citation>
    <scope>NUCLEOTIDE SEQUENCE [LARGE SCALE GENOMIC DNA]</scope>
    <source>
        <strain evidence="9 10">DSM 25281</strain>
    </source>
</reference>
<feature type="transmembrane region" description="Helical" evidence="7">
    <location>
        <begin position="373"/>
        <end position="393"/>
    </location>
</feature>
<feature type="transmembrane region" description="Helical" evidence="7">
    <location>
        <begin position="12"/>
        <end position="35"/>
    </location>
</feature>
<dbReference type="GO" id="GO:0022857">
    <property type="term" value="F:transmembrane transporter activity"/>
    <property type="evidence" value="ECO:0007669"/>
    <property type="project" value="InterPro"/>
</dbReference>
<feature type="transmembrane region" description="Helical" evidence="7">
    <location>
        <begin position="214"/>
        <end position="239"/>
    </location>
</feature>
<keyword evidence="2" id="KW-0813">Transport</keyword>
<keyword evidence="4 7" id="KW-0812">Transmembrane</keyword>
<dbReference type="InterPro" id="IPR010290">
    <property type="entry name" value="TM_effector"/>
</dbReference>
<dbReference type="PRINTS" id="PR01988">
    <property type="entry name" value="EXPORTERBACE"/>
</dbReference>
<evidence type="ECO:0000256" key="3">
    <source>
        <dbReference type="ARBA" id="ARBA00022475"/>
    </source>
</evidence>
<feature type="domain" description="Major facilitator superfamily (MFS) profile" evidence="8">
    <location>
        <begin position="8"/>
        <end position="402"/>
    </location>
</feature>
<gene>
    <name evidence="9" type="ORF">DFR59_102390</name>
</gene>
<dbReference type="RefSeq" id="WP_114744571.1">
    <property type="nucleotide sequence ID" value="NZ_QQAY01000002.1"/>
</dbReference>
<dbReference type="InterPro" id="IPR036259">
    <property type="entry name" value="MFS_trans_sf"/>
</dbReference>
<dbReference type="OrthoDB" id="9775268at2"/>
<comment type="caution">
    <text evidence="9">The sequence shown here is derived from an EMBL/GenBank/DDBJ whole genome shotgun (WGS) entry which is preliminary data.</text>
</comment>
<organism evidence="9 10">
    <name type="scientific">Falsibacillus pallidus</name>
    <dbReference type="NCBI Taxonomy" id="493781"/>
    <lineage>
        <taxon>Bacteria</taxon>
        <taxon>Bacillati</taxon>
        <taxon>Bacillota</taxon>
        <taxon>Bacilli</taxon>
        <taxon>Bacillales</taxon>
        <taxon>Bacillaceae</taxon>
        <taxon>Falsibacillus</taxon>
    </lineage>
</organism>
<keyword evidence="6 7" id="KW-0472">Membrane</keyword>
<evidence type="ECO:0000256" key="4">
    <source>
        <dbReference type="ARBA" id="ARBA00022692"/>
    </source>
</evidence>
<keyword evidence="3" id="KW-1003">Cell membrane</keyword>
<evidence type="ECO:0000256" key="2">
    <source>
        <dbReference type="ARBA" id="ARBA00022448"/>
    </source>
</evidence>
<dbReference type="SUPFAM" id="SSF103473">
    <property type="entry name" value="MFS general substrate transporter"/>
    <property type="match status" value="1"/>
</dbReference>
<dbReference type="GO" id="GO:0005886">
    <property type="term" value="C:plasma membrane"/>
    <property type="evidence" value="ECO:0007669"/>
    <property type="project" value="UniProtKB-SubCell"/>
</dbReference>
<feature type="transmembrane region" description="Helical" evidence="7">
    <location>
        <begin position="259"/>
        <end position="277"/>
    </location>
</feature>
<keyword evidence="10" id="KW-1185">Reference proteome</keyword>
<feature type="transmembrane region" description="Helical" evidence="7">
    <location>
        <begin position="342"/>
        <end position="367"/>
    </location>
</feature>